<dbReference type="EMBL" id="JACAGC010000018">
    <property type="protein sequence ID" value="KAF6302957.1"/>
    <property type="molecule type" value="Genomic_DNA"/>
</dbReference>
<protein>
    <submittedName>
        <fullName evidence="1">Uncharacterized protein</fullName>
    </submittedName>
</protein>
<dbReference type="Proteomes" id="UP000585614">
    <property type="component" value="Unassembled WGS sequence"/>
</dbReference>
<accession>A0A7J7TRC7</accession>
<name>A0A7J7TRC7_RHIFE</name>
<evidence type="ECO:0000313" key="1">
    <source>
        <dbReference type="EMBL" id="KAF6302957.1"/>
    </source>
</evidence>
<sequence length="143" mass="15147">MELVLLAKQRSKTTIQMHSPSDIAKWLGEHVSRERGQGVCVGIWLLSSGLSSLSSPNVFRQTLLVQNSGVLTDSGSAAAAHYLAPHPFQTPGSSPGLDQRRAVRAHAVLPPSPPPNADHASVTVSIVSTCIGSSTQLYNQTLI</sequence>
<proteinExistence type="predicted"/>
<reference evidence="1 2" key="1">
    <citation type="journal article" date="2020" name="Nature">
        <title>Six reference-quality genomes reveal evolution of bat adaptations.</title>
        <authorList>
            <person name="Jebb D."/>
            <person name="Huang Z."/>
            <person name="Pippel M."/>
            <person name="Hughes G.M."/>
            <person name="Lavrichenko K."/>
            <person name="Devanna P."/>
            <person name="Winkler S."/>
            <person name="Jermiin L.S."/>
            <person name="Skirmuntt E.C."/>
            <person name="Katzourakis A."/>
            <person name="Burkitt-Gray L."/>
            <person name="Ray D.A."/>
            <person name="Sullivan K.A.M."/>
            <person name="Roscito J.G."/>
            <person name="Kirilenko B.M."/>
            <person name="Davalos L.M."/>
            <person name="Corthals A.P."/>
            <person name="Power M.L."/>
            <person name="Jones G."/>
            <person name="Ransome R.D."/>
            <person name="Dechmann D.K.N."/>
            <person name="Locatelli A.G."/>
            <person name="Puechmaille S.J."/>
            <person name="Fedrigo O."/>
            <person name="Jarvis E.D."/>
            <person name="Hiller M."/>
            <person name="Vernes S.C."/>
            <person name="Myers E.W."/>
            <person name="Teeling E.C."/>
        </authorList>
    </citation>
    <scope>NUCLEOTIDE SEQUENCE [LARGE SCALE GENOMIC DNA]</scope>
    <source>
        <strain evidence="1">MRhiFer1</strain>
        <tissue evidence="1">Lung</tissue>
    </source>
</reference>
<organism evidence="1 2">
    <name type="scientific">Rhinolophus ferrumequinum</name>
    <name type="common">Greater horseshoe bat</name>
    <dbReference type="NCBI Taxonomy" id="59479"/>
    <lineage>
        <taxon>Eukaryota</taxon>
        <taxon>Metazoa</taxon>
        <taxon>Chordata</taxon>
        <taxon>Craniata</taxon>
        <taxon>Vertebrata</taxon>
        <taxon>Euteleostomi</taxon>
        <taxon>Mammalia</taxon>
        <taxon>Eutheria</taxon>
        <taxon>Laurasiatheria</taxon>
        <taxon>Chiroptera</taxon>
        <taxon>Yinpterochiroptera</taxon>
        <taxon>Rhinolophoidea</taxon>
        <taxon>Rhinolophidae</taxon>
        <taxon>Rhinolophinae</taxon>
        <taxon>Rhinolophus</taxon>
    </lineage>
</organism>
<comment type="caution">
    <text evidence="1">The sequence shown here is derived from an EMBL/GenBank/DDBJ whole genome shotgun (WGS) entry which is preliminary data.</text>
</comment>
<dbReference type="AlphaFoldDB" id="A0A7J7TRC7"/>
<gene>
    <name evidence="1" type="ORF">mRhiFer1_008695</name>
</gene>
<evidence type="ECO:0000313" key="2">
    <source>
        <dbReference type="Proteomes" id="UP000585614"/>
    </source>
</evidence>